<keyword evidence="4" id="KW-1185">Reference proteome</keyword>
<evidence type="ECO:0000313" key="3">
    <source>
        <dbReference type="EMBL" id="RAK59286.1"/>
    </source>
</evidence>
<dbReference type="SUPFAM" id="SSF55144">
    <property type="entry name" value="LigT-like"/>
    <property type="match status" value="1"/>
</dbReference>
<dbReference type="GO" id="GO:0008664">
    <property type="term" value="F:RNA 2',3'-cyclic 3'-phosphodiesterase activity"/>
    <property type="evidence" value="ECO:0007669"/>
    <property type="project" value="UniProtKB-EC"/>
</dbReference>
<comment type="caution">
    <text evidence="3">The sequence shown here is derived from an EMBL/GenBank/DDBJ whole genome shotgun (WGS) entry which is preliminary data.</text>
</comment>
<feature type="active site" description="Proton acceptor" evidence="2">
    <location>
        <position position="121"/>
    </location>
</feature>
<organism evidence="3 4">
    <name type="scientific">Phenylobacterium hankyongense</name>
    <dbReference type="NCBI Taxonomy" id="1813876"/>
    <lineage>
        <taxon>Bacteria</taxon>
        <taxon>Pseudomonadati</taxon>
        <taxon>Pseudomonadota</taxon>
        <taxon>Alphaproteobacteria</taxon>
        <taxon>Caulobacterales</taxon>
        <taxon>Caulobacteraceae</taxon>
        <taxon>Phenylobacterium</taxon>
    </lineage>
</organism>
<evidence type="ECO:0000313" key="4">
    <source>
        <dbReference type="Proteomes" id="UP000249842"/>
    </source>
</evidence>
<reference evidence="4" key="1">
    <citation type="submission" date="2018-05" db="EMBL/GenBank/DDBJ databases">
        <authorList>
            <person name="Li X."/>
        </authorList>
    </citation>
    <scope>NUCLEOTIDE SEQUENCE [LARGE SCALE GENOMIC DNA]</scope>
    <source>
        <strain evidence="4">HKS-05</strain>
    </source>
</reference>
<proteinExistence type="inferred from homology"/>
<feature type="active site" description="Proton donor" evidence="2">
    <location>
        <position position="37"/>
    </location>
</feature>
<evidence type="ECO:0000256" key="1">
    <source>
        <dbReference type="ARBA" id="ARBA00022801"/>
    </source>
</evidence>
<dbReference type="OrthoDB" id="9793819at2"/>
<feature type="short sequence motif" description="HXTX 2" evidence="2">
    <location>
        <begin position="121"/>
        <end position="124"/>
    </location>
</feature>
<feature type="short sequence motif" description="HXTX 1" evidence="2">
    <location>
        <begin position="37"/>
        <end position="40"/>
    </location>
</feature>
<dbReference type="RefSeq" id="WP_111456579.1">
    <property type="nucleotide sequence ID" value="NZ_QFYP01000001.1"/>
</dbReference>
<accession>A0A328B035</accession>
<comment type="catalytic activity">
    <reaction evidence="2">
        <text>a 3'-end 2',3'-cyclophospho-ribonucleotide-RNA + H2O = a 3'-end 2'-phospho-ribonucleotide-RNA + H(+)</text>
        <dbReference type="Rhea" id="RHEA:11828"/>
        <dbReference type="Rhea" id="RHEA-COMP:10464"/>
        <dbReference type="Rhea" id="RHEA-COMP:17353"/>
        <dbReference type="ChEBI" id="CHEBI:15377"/>
        <dbReference type="ChEBI" id="CHEBI:15378"/>
        <dbReference type="ChEBI" id="CHEBI:83064"/>
        <dbReference type="ChEBI" id="CHEBI:173113"/>
        <dbReference type="EC" id="3.1.4.58"/>
    </reaction>
</comment>
<dbReference type="PANTHER" id="PTHR35561:SF1">
    <property type="entry name" value="RNA 2',3'-CYCLIC PHOSPHODIESTERASE"/>
    <property type="match status" value="1"/>
</dbReference>
<dbReference type="Pfam" id="PF13563">
    <property type="entry name" value="2_5_RNA_ligase2"/>
    <property type="match status" value="1"/>
</dbReference>
<dbReference type="EC" id="3.1.4.58" evidence="2"/>
<dbReference type="NCBIfam" id="TIGR02258">
    <property type="entry name" value="2_5_ligase"/>
    <property type="match status" value="1"/>
</dbReference>
<keyword evidence="1 2" id="KW-0378">Hydrolase</keyword>
<name>A0A328B035_9CAUL</name>
<gene>
    <name evidence="3" type="primary">thpR</name>
    <name evidence="3" type="ORF">DJ021_05450</name>
</gene>
<dbReference type="InterPro" id="IPR009097">
    <property type="entry name" value="Cyclic_Pdiesterase"/>
</dbReference>
<dbReference type="Gene3D" id="3.90.1140.10">
    <property type="entry name" value="Cyclic phosphodiesterase"/>
    <property type="match status" value="1"/>
</dbReference>
<comment type="function">
    <text evidence="2">Hydrolyzes RNA 2',3'-cyclic phosphodiester to an RNA 2'-phosphomonoester.</text>
</comment>
<dbReference type="EMBL" id="QFYP01000001">
    <property type="protein sequence ID" value="RAK59286.1"/>
    <property type="molecule type" value="Genomic_DNA"/>
</dbReference>
<protein>
    <recommendedName>
        <fullName evidence="2">RNA 2',3'-cyclic phosphodiesterase</fullName>
        <shortName evidence="2">RNA 2',3'-CPDase</shortName>
        <ecNumber evidence="2">3.1.4.58</ecNumber>
    </recommendedName>
</protein>
<dbReference type="AlphaFoldDB" id="A0A328B035"/>
<evidence type="ECO:0000256" key="2">
    <source>
        <dbReference type="HAMAP-Rule" id="MF_01940"/>
    </source>
</evidence>
<dbReference type="Proteomes" id="UP000249842">
    <property type="component" value="Unassembled WGS sequence"/>
</dbReference>
<dbReference type="PANTHER" id="PTHR35561">
    <property type="entry name" value="RNA 2',3'-CYCLIC PHOSPHODIESTERASE"/>
    <property type="match status" value="1"/>
</dbReference>
<dbReference type="InterPro" id="IPR004175">
    <property type="entry name" value="RNA_CPDase"/>
</dbReference>
<dbReference type="HAMAP" id="MF_01940">
    <property type="entry name" value="RNA_CPDase"/>
    <property type="match status" value="1"/>
</dbReference>
<sequence length="178" mass="20177">MIRLFAALPVPEEIGIALAARQQGLEGARWRPQEALHITLRFYGELREDIARDLDAELSTIRGEPFEITLQGVGAFADGGDVHAIWAGLEENRPLKRLARACEVAARRVGIRGESRRWRPHLTLAYLRHPEPDHVARWIQANNLLKSPPIPIERFGLYSSFLAREGAHYRLEAEYPLS</sequence>
<dbReference type="GO" id="GO:0004113">
    <property type="term" value="F:2',3'-cyclic-nucleotide 3'-phosphodiesterase activity"/>
    <property type="evidence" value="ECO:0007669"/>
    <property type="project" value="InterPro"/>
</dbReference>
<comment type="similarity">
    <text evidence="2">Belongs to the 2H phosphoesterase superfamily. ThpR family.</text>
</comment>